<comment type="similarity">
    <text evidence="1">Belongs to the UDP-glycosyltransferase family.</text>
</comment>
<name>A0A1I7ZYQ3_9BILA</name>
<dbReference type="EC" id="2.4.1.17" evidence="2"/>
<evidence type="ECO:0000256" key="3">
    <source>
        <dbReference type="ARBA" id="ARBA00022676"/>
    </source>
</evidence>
<evidence type="ECO:0000256" key="1">
    <source>
        <dbReference type="ARBA" id="ARBA00009995"/>
    </source>
</evidence>
<dbReference type="PANTHER" id="PTHR48043">
    <property type="entry name" value="EG:EG0003.4 PROTEIN-RELATED"/>
    <property type="match status" value="1"/>
</dbReference>
<evidence type="ECO:0000313" key="7">
    <source>
        <dbReference type="WBParaSite" id="L893_g31247.t1"/>
    </source>
</evidence>
<evidence type="ECO:0000256" key="4">
    <source>
        <dbReference type="ARBA" id="ARBA00022679"/>
    </source>
</evidence>
<organism evidence="6 7">
    <name type="scientific">Steinernema glaseri</name>
    <dbReference type="NCBI Taxonomy" id="37863"/>
    <lineage>
        <taxon>Eukaryota</taxon>
        <taxon>Metazoa</taxon>
        <taxon>Ecdysozoa</taxon>
        <taxon>Nematoda</taxon>
        <taxon>Chromadorea</taxon>
        <taxon>Rhabditida</taxon>
        <taxon>Tylenchina</taxon>
        <taxon>Panagrolaimomorpha</taxon>
        <taxon>Strongyloidoidea</taxon>
        <taxon>Steinernematidae</taxon>
        <taxon>Steinernema</taxon>
    </lineage>
</organism>
<comment type="catalytic activity">
    <reaction evidence="5">
        <text>glucuronate acceptor + UDP-alpha-D-glucuronate = acceptor beta-D-glucuronoside + UDP + H(+)</text>
        <dbReference type="Rhea" id="RHEA:21032"/>
        <dbReference type="ChEBI" id="CHEBI:15378"/>
        <dbReference type="ChEBI" id="CHEBI:58052"/>
        <dbReference type="ChEBI" id="CHEBI:58223"/>
        <dbReference type="ChEBI" id="CHEBI:132367"/>
        <dbReference type="ChEBI" id="CHEBI:132368"/>
        <dbReference type="EC" id="2.4.1.17"/>
    </reaction>
</comment>
<dbReference type="InterPro" id="IPR050271">
    <property type="entry name" value="UDP-glycosyltransferase"/>
</dbReference>
<keyword evidence="4" id="KW-0808">Transferase</keyword>
<dbReference type="AlphaFoldDB" id="A0A1I7ZYQ3"/>
<sequence>MLGDTTLKFQKSANLLCDAILANDSLLEDLRKEKYDVVVTEFYEFCMLSIFHAVGVRVKIISSAVPMTEYLAQFYGIPVPRSYATSTLLSFANAPKLTYTQKVENLLWTAVDGYLMNGMVAHMPKKKRREKTQR</sequence>
<accession>A0A1I7ZYQ3</accession>
<reference evidence="7" key="1">
    <citation type="submission" date="2016-11" db="UniProtKB">
        <authorList>
            <consortium name="WormBaseParasite"/>
        </authorList>
    </citation>
    <scope>IDENTIFICATION</scope>
</reference>
<protein>
    <recommendedName>
        <fullName evidence="2">glucuronosyltransferase</fullName>
        <ecNumber evidence="2">2.4.1.17</ecNumber>
    </recommendedName>
</protein>
<keyword evidence="6" id="KW-1185">Reference proteome</keyword>
<dbReference type="Proteomes" id="UP000095287">
    <property type="component" value="Unplaced"/>
</dbReference>
<evidence type="ECO:0000256" key="2">
    <source>
        <dbReference type="ARBA" id="ARBA00012544"/>
    </source>
</evidence>
<evidence type="ECO:0000256" key="5">
    <source>
        <dbReference type="ARBA" id="ARBA00047475"/>
    </source>
</evidence>
<dbReference type="InterPro" id="IPR002213">
    <property type="entry name" value="UDP_glucos_trans"/>
</dbReference>
<dbReference type="WBParaSite" id="L893_g31247.t1">
    <property type="protein sequence ID" value="L893_g31247.t1"/>
    <property type="gene ID" value="L893_g31247"/>
</dbReference>
<evidence type="ECO:0000313" key="6">
    <source>
        <dbReference type="Proteomes" id="UP000095287"/>
    </source>
</evidence>
<keyword evidence="3" id="KW-0328">Glycosyltransferase</keyword>
<dbReference type="Pfam" id="PF00201">
    <property type="entry name" value="UDPGT"/>
    <property type="match status" value="1"/>
</dbReference>
<dbReference type="SUPFAM" id="SSF53756">
    <property type="entry name" value="UDP-Glycosyltransferase/glycogen phosphorylase"/>
    <property type="match status" value="1"/>
</dbReference>
<dbReference type="PANTHER" id="PTHR48043:SF23">
    <property type="entry name" value="UDP-GLUCURONOSYLTRANSFERASE"/>
    <property type="match status" value="1"/>
</dbReference>
<proteinExistence type="inferred from homology"/>
<dbReference type="GO" id="GO:0015020">
    <property type="term" value="F:glucuronosyltransferase activity"/>
    <property type="evidence" value="ECO:0007669"/>
    <property type="project" value="UniProtKB-EC"/>
</dbReference>